<dbReference type="InterPro" id="IPR050314">
    <property type="entry name" value="Glycosyl_Hydrlase_18"/>
</dbReference>
<sequence length="705" mass="74940">MDHVSGCGGGFPAGGVPVSSTKRWAAAAIALFAALGVAAAPPAGAQQQPQQQQQDNRARDRVVSAYFADWDVYGRGYRVSDIPVDKINTIQYAFGVPTFDKATGAVGCGILDPWADYQQVYYGGAGSVDGIADNPNDPNQHLFGNFNQLRNLKAAHPGLKVEISLGGWSKSTWFASVAATADRRAAFVKSCVDTFILGNLPTGGWPAGAGGPGAAAGVFDGIDIDWEYPTKLGAGNVDYGPADRHNATLLFQEFRRQLDELGATTKAHYLLTAALPAATGSTADFELAAAVRSLDWANVMTYDYNVPSGQLSAPNTLFRPDWRDPKADDPTWNTTGTVAHYLRSGVPANKIVVGVPFYGNEYLRVPGADHGLYQKADNSGQDGNSLAWDAKPQPSYHDLVDVAKVVDKNGKGGNGFTRYWDWSAGEPWIFSAAQNHHLCGGTNPDGSCASPYQATTTTTITYDDPAAMAERTNLVRAAGLRGVMAWEISQDSDDHALTAKLATLLPPSGPPGPPRQPLPPVVSQVPTTDPVVFVTIDDGWTTPADGQRLLLDQQAKPTMFVLPDAVANNPGYFTTLEAAGAVAEDHTVSHRDLTTLPEAEQQKEICGARDRNATTFGETPSLLRPPYGSYNTDTQRAAAACGMHAIVNWDAVVADGKISYYNGSLKAGDIILLHFTANLATDVQVALDAAKAAGLHPAQLTSYLH</sequence>
<keyword evidence="11" id="KW-1185">Reference proteome</keyword>
<gene>
    <name evidence="10" type="ORF">F0L68_30985</name>
</gene>
<dbReference type="PROSITE" id="PS01095">
    <property type="entry name" value="GH18_1"/>
    <property type="match status" value="1"/>
</dbReference>
<keyword evidence="7" id="KW-0732">Signal</keyword>
<comment type="caution">
    <text evidence="10">The sequence shown here is derived from an EMBL/GenBank/DDBJ whole genome shotgun (WGS) entry which is preliminary data.</text>
</comment>
<evidence type="ECO:0000256" key="7">
    <source>
        <dbReference type="SAM" id="SignalP"/>
    </source>
</evidence>
<keyword evidence="5 6" id="KW-0326">Glycosidase</keyword>
<accession>A0A5B2WQN1</accession>
<evidence type="ECO:0000256" key="3">
    <source>
        <dbReference type="ARBA" id="ARBA00022801"/>
    </source>
</evidence>
<evidence type="ECO:0000256" key="4">
    <source>
        <dbReference type="ARBA" id="ARBA00023024"/>
    </source>
</evidence>
<evidence type="ECO:0000256" key="5">
    <source>
        <dbReference type="ARBA" id="ARBA00023295"/>
    </source>
</evidence>
<dbReference type="InterPro" id="IPR029070">
    <property type="entry name" value="Chitinase_insertion_sf"/>
</dbReference>
<evidence type="ECO:0000256" key="2">
    <source>
        <dbReference type="ARBA" id="ARBA00012729"/>
    </source>
</evidence>
<dbReference type="Gene3D" id="3.10.50.10">
    <property type="match status" value="1"/>
</dbReference>
<dbReference type="SMART" id="SM00636">
    <property type="entry name" value="Glyco_18"/>
    <property type="match status" value="1"/>
</dbReference>
<dbReference type="Gene3D" id="3.20.20.80">
    <property type="entry name" value="Glycosidases"/>
    <property type="match status" value="1"/>
</dbReference>
<feature type="domain" description="GH18" evidence="9">
    <location>
        <begin position="61"/>
        <end position="508"/>
    </location>
</feature>
<dbReference type="PANTHER" id="PTHR11177">
    <property type="entry name" value="CHITINASE"/>
    <property type="match status" value="1"/>
</dbReference>
<evidence type="ECO:0000259" key="9">
    <source>
        <dbReference type="PROSITE" id="PS51910"/>
    </source>
</evidence>
<dbReference type="SUPFAM" id="SSF88713">
    <property type="entry name" value="Glycoside hydrolase/deacetylase"/>
    <property type="match status" value="1"/>
</dbReference>
<feature type="chain" id="PRO_5022973957" description="chitinase" evidence="7">
    <location>
        <begin position="46"/>
        <end position="705"/>
    </location>
</feature>
<keyword evidence="4" id="KW-0624">Polysaccharide degradation</keyword>
<dbReference type="PROSITE" id="PS51910">
    <property type="entry name" value="GH18_2"/>
    <property type="match status" value="1"/>
</dbReference>
<dbReference type="Pfam" id="PF01522">
    <property type="entry name" value="Polysacc_deac_1"/>
    <property type="match status" value="1"/>
</dbReference>
<dbReference type="CDD" id="cd10917">
    <property type="entry name" value="CE4_NodB_like_6s_7s"/>
    <property type="match status" value="1"/>
</dbReference>
<reference evidence="10 11" key="2">
    <citation type="submission" date="2019-09" db="EMBL/GenBank/DDBJ databases">
        <authorList>
            <person name="Jin C."/>
        </authorList>
    </citation>
    <scope>NUCLEOTIDE SEQUENCE [LARGE SCALE GENOMIC DNA]</scope>
    <source>
        <strain evidence="10 11">AN110305</strain>
    </source>
</reference>
<evidence type="ECO:0000256" key="6">
    <source>
        <dbReference type="RuleBase" id="RU000489"/>
    </source>
</evidence>
<keyword evidence="4" id="KW-0146">Chitin degradation</keyword>
<dbReference type="InterPro" id="IPR017853">
    <property type="entry name" value="GH"/>
</dbReference>
<dbReference type="PROSITE" id="PS51677">
    <property type="entry name" value="NODB"/>
    <property type="match status" value="1"/>
</dbReference>
<name>A0A5B2WQN1_9PSEU</name>
<dbReference type="Pfam" id="PF00704">
    <property type="entry name" value="Glyco_hydro_18"/>
    <property type="match status" value="1"/>
</dbReference>
<feature type="signal peptide" evidence="7">
    <location>
        <begin position="1"/>
        <end position="45"/>
    </location>
</feature>
<dbReference type="GO" id="GO:0016810">
    <property type="term" value="F:hydrolase activity, acting on carbon-nitrogen (but not peptide) bonds"/>
    <property type="evidence" value="ECO:0007669"/>
    <property type="project" value="InterPro"/>
</dbReference>
<organism evidence="10 11">
    <name type="scientific">Solihabitans fulvus</name>
    <dbReference type="NCBI Taxonomy" id="1892852"/>
    <lineage>
        <taxon>Bacteria</taxon>
        <taxon>Bacillati</taxon>
        <taxon>Actinomycetota</taxon>
        <taxon>Actinomycetes</taxon>
        <taxon>Pseudonocardiales</taxon>
        <taxon>Pseudonocardiaceae</taxon>
        <taxon>Solihabitans</taxon>
    </lineage>
</organism>
<feature type="domain" description="NodB homology" evidence="8">
    <location>
        <begin position="530"/>
        <end position="705"/>
    </location>
</feature>
<dbReference type="GO" id="GO:0008061">
    <property type="term" value="F:chitin binding"/>
    <property type="evidence" value="ECO:0007669"/>
    <property type="project" value="InterPro"/>
</dbReference>
<keyword evidence="4" id="KW-0119">Carbohydrate metabolism</keyword>
<protein>
    <recommendedName>
        <fullName evidence="2">chitinase</fullName>
        <ecNumber evidence="2">3.2.1.14</ecNumber>
    </recommendedName>
</protein>
<dbReference type="InterPro" id="IPR002509">
    <property type="entry name" value="NODB_dom"/>
</dbReference>
<dbReference type="InterPro" id="IPR001223">
    <property type="entry name" value="Glyco_hydro18_cat"/>
</dbReference>
<dbReference type="GO" id="GO:0008843">
    <property type="term" value="F:endochitinase activity"/>
    <property type="evidence" value="ECO:0007669"/>
    <property type="project" value="UniProtKB-EC"/>
</dbReference>
<evidence type="ECO:0000313" key="11">
    <source>
        <dbReference type="Proteomes" id="UP000323454"/>
    </source>
</evidence>
<dbReference type="AlphaFoldDB" id="A0A5B2WQN1"/>
<dbReference type="SUPFAM" id="SSF51445">
    <property type="entry name" value="(Trans)glycosidases"/>
    <property type="match status" value="1"/>
</dbReference>
<evidence type="ECO:0000313" key="10">
    <source>
        <dbReference type="EMBL" id="KAA2254041.1"/>
    </source>
</evidence>
<dbReference type="OrthoDB" id="3882626at2"/>
<evidence type="ECO:0000256" key="1">
    <source>
        <dbReference type="ARBA" id="ARBA00000822"/>
    </source>
</evidence>
<dbReference type="Proteomes" id="UP000323454">
    <property type="component" value="Unassembled WGS sequence"/>
</dbReference>
<dbReference type="EMBL" id="VUOB01000063">
    <property type="protein sequence ID" value="KAA2254041.1"/>
    <property type="molecule type" value="Genomic_DNA"/>
</dbReference>
<dbReference type="GO" id="GO:0005975">
    <property type="term" value="P:carbohydrate metabolic process"/>
    <property type="evidence" value="ECO:0007669"/>
    <property type="project" value="InterPro"/>
</dbReference>
<evidence type="ECO:0000259" key="8">
    <source>
        <dbReference type="PROSITE" id="PS51677"/>
    </source>
</evidence>
<reference evidence="10 11" key="1">
    <citation type="submission" date="2019-09" db="EMBL/GenBank/DDBJ databases">
        <title>Goodfellowia gen. nov., a new genus of the Pseudonocardineae related to Actinoalloteichus, containing Goodfellowia coeruleoviolacea gen. nov., comb. nov. gen. nov., comb. nov.</title>
        <authorList>
            <person name="Labeda D."/>
        </authorList>
    </citation>
    <scope>NUCLEOTIDE SEQUENCE [LARGE SCALE GENOMIC DNA]</scope>
    <source>
        <strain evidence="10 11">AN110305</strain>
    </source>
</reference>
<keyword evidence="3 6" id="KW-0378">Hydrolase</keyword>
<dbReference type="InterPro" id="IPR011330">
    <property type="entry name" value="Glyco_hydro/deAcase_b/a-brl"/>
</dbReference>
<dbReference type="GO" id="GO:0006032">
    <property type="term" value="P:chitin catabolic process"/>
    <property type="evidence" value="ECO:0007669"/>
    <property type="project" value="UniProtKB-KW"/>
</dbReference>
<dbReference type="InterPro" id="IPR001579">
    <property type="entry name" value="Glyco_hydro_18_chit_AS"/>
</dbReference>
<dbReference type="InterPro" id="IPR011583">
    <property type="entry name" value="Chitinase_II/V-like_cat"/>
</dbReference>
<proteinExistence type="predicted"/>
<dbReference type="EC" id="3.2.1.14" evidence="2"/>
<dbReference type="Gene3D" id="3.20.20.370">
    <property type="entry name" value="Glycoside hydrolase/deacetylase"/>
    <property type="match status" value="1"/>
</dbReference>
<comment type="catalytic activity">
    <reaction evidence="1">
        <text>Random endo-hydrolysis of N-acetyl-beta-D-glucosaminide (1-&gt;4)-beta-linkages in chitin and chitodextrins.</text>
        <dbReference type="EC" id="3.2.1.14"/>
    </reaction>
</comment>
<dbReference type="PANTHER" id="PTHR11177:SF317">
    <property type="entry name" value="CHITINASE 12-RELATED"/>
    <property type="match status" value="1"/>
</dbReference>